<dbReference type="GO" id="GO:0043190">
    <property type="term" value="C:ATP-binding cassette (ABC) transporter complex"/>
    <property type="evidence" value="ECO:0007669"/>
    <property type="project" value="InterPro"/>
</dbReference>
<dbReference type="InterPro" id="IPR012809">
    <property type="entry name" value="ECF_CbiQ"/>
</dbReference>
<evidence type="ECO:0000256" key="1">
    <source>
        <dbReference type="ARBA" id="ARBA00004651"/>
    </source>
</evidence>
<dbReference type="CDD" id="cd16914">
    <property type="entry name" value="EcfT"/>
    <property type="match status" value="1"/>
</dbReference>
<evidence type="ECO:0000256" key="5">
    <source>
        <dbReference type="ARBA" id="ARBA00023136"/>
    </source>
</evidence>
<dbReference type="GO" id="GO:0006824">
    <property type="term" value="P:cobalt ion transport"/>
    <property type="evidence" value="ECO:0007669"/>
    <property type="project" value="InterPro"/>
</dbReference>
<evidence type="ECO:0000256" key="2">
    <source>
        <dbReference type="ARBA" id="ARBA00022475"/>
    </source>
</evidence>
<evidence type="ECO:0000256" key="4">
    <source>
        <dbReference type="ARBA" id="ARBA00022989"/>
    </source>
</evidence>
<accession>A0A1F7F2I2</accession>
<proteinExistence type="predicted"/>
<keyword evidence="3 6" id="KW-0812">Transmembrane</keyword>
<dbReference type="PANTHER" id="PTHR34857:SF2">
    <property type="entry name" value="SLL0384 PROTEIN"/>
    <property type="match status" value="1"/>
</dbReference>
<feature type="transmembrane region" description="Helical" evidence="6">
    <location>
        <begin position="27"/>
        <end position="46"/>
    </location>
</feature>
<dbReference type="PANTHER" id="PTHR34857">
    <property type="entry name" value="SLL0384 PROTEIN"/>
    <property type="match status" value="1"/>
</dbReference>
<feature type="transmembrane region" description="Helical" evidence="6">
    <location>
        <begin position="52"/>
        <end position="72"/>
    </location>
</feature>
<dbReference type="AlphaFoldDB" id="A0A1F7F2I2"/>
<evidence type="ECO:0000256" key="3">
    <source>
        <dbReference type="ARBA" id="ARBA00022692"/>
    </source>
</evidence>
<keyword evidence="5 6" id="KW-0472">Membrane</keyword>
<dbReference type="Pfam" id="PF02361">
    <property type="entry name" value="CbiQ"/>
    <property type="match status" value="1"/>
</dbReference>
<dbReference type="InterPro" id="IPR051611">
    <property type="entry name" value="ECF_transporter_component"/>
</dbReference>
<protein>
    <submittedName>
        <fullName evidence="7">Cobalt ECF transporter T component CbiQ</fullName>
    </submittedName>
</protein>
<organism evidence="7 8">
    <name type="scientific">Candidatus Raymondbacteria bacterium RIFOXYD12_FULL_49_13</name>
    <dbReference type="NCBI Taxonomy" id="1817890"/>
    <lineage>
        <taxon>Bacteria</taxon>
        <taxon>Raymondiibacteriota</taxon>
    </lineage>
</organism>
<feature type="transmembrane region" description="Helical" evidence="6">
    <location>
        <begin position="79"/>
        <end position="96"/>
    </location>
</feature>
<keyword evidence="4 6" id="KW-1133">Transmembrane helix</keyword>
<evidence type="ECO:0000313" key="8">
    <source>
        <dbReference type="Proteomes" id="UP000179243"/>
    </source>
</evidence>
<keyword evidence="2" id="KW-1003">Cell membrane</keyword>
<dbReference type="NCBIfam" id="TIGR02454">
    <property type="entry name" value="ECF_T_CbiQ"/>
    <property type="match status" value="1"/>
</dbReference>
<dbReference type="Proteomes" id="UP000179243">
    <property type="component" value="Unassembled WGS sequence"/>
</dbReference>
<dbReference type="EMBL" id="MFYX01000139">
    <property type="protein sequence ID" value="OGK00808.1"/>
    <property type="molecule type" value="Genomic_DNA"/>
</dbReference>
<gene>
    <name evidence="7" type="ORF">A2519_07720</name>
</gene>
<dbReference type="InterPro" id="IPR003339">
    <property type="entry name" value="ABC/ECF_trnsptr_transmembrane"/>
</dbReference>
<feature type="transmembrane region" description="Helical" evidence="6">
    <location>
        <begin position="116"/>
        <end position="139"/>
    </location>
</feature>
<evidence type="ECO:0000256" key="6">
    <source>
        <dbReference type="SAM" id="Phobius"/>
    </source>
</evidence>
<evidence type="ECO:0000313" key="7">
    <source>
        <dbReference type="EMBL" id="OGK00808.1"/>
    </source>
</evidence>
<sequence length="257" mass="28053">MTAIKEALLHSHHGHSHAHPVSFFARLDARAVLVSWFMYTMLLISVPKFDLTGVLVFAAIPLFLIAASGVPIQPIIKRLLIISPFILLSAAANPFFDRRPLLEIAGLTISSGTISGLVILLKALVSVLTILTIAACMPFDHICHALRKLHAPEAFTTQLMLLHRYTFVLADEAHSMRQARDLRSFNGKGKGIGVTARLIGSLLLRSMARATRIHDAMLSRGFHGTVSCCQAERAFGSADAAFTTITIGSFLIMRVIF</sequence>
<comment type="caution">
    <text evidence="7">The sequence shown here is derived from an EMBL/GenBank/DDBJ whole genome shotgun (WGS) entry which is preliminary data.</text>
</comment>
<name>A0A1F7F2I2_UNCRA</name>
<reference evidence="7 8" key="1">
    <citation type="journal article" date="2016" name="Nat. Commun.">
        <title>Thousands of microbial genomes shed light on interconnected biogeochemical processes in an aquifer system.</title>
        <authorList>
            <person name="Anantharaman K."/>
            <person name="Brown C.T."/>
            <person name="Hug L.A."/>
            <person name="Sharon I."/>
            <person name="Castelle C.J."/>
            <person name="Probst A.J."/>
            <person name="Thomas B.C."/>
            <person name="Singh A."/>
            <person name="Wilkins M.J."/>
            <person name="Karaoz U."/>
            <person name="Brodie E.L."/>
            <person name="Williams K.H."/>
            <person name="Hubbard S.S."/>
            <person name="Banfield J.F."/>
        </authorList>
    </citation>
    <scope>NUCLEOTIDE SEQUENCE [LARGE SCALE GENOMIC DNA]</scope>
</reference>
<comment type="subcellular location">
    <subcellularLocation>
        <location evidence="1">Cell membrane</location>
        <topology evidence="1">Multi-pass membrane protein</topology>
    </subcellularLocation>
</comment>